<accession>A0A7H2BFJ6</accession>
<keyword evidence="3" id="KW-1185">Reference proteome</keyword>
<dbReference type="KEGG" id="rter:IDM49_04015"/>
<sequence length="108" mass="11983">MAYILVVLVFVMLAMLVIAGCLLGGQRLFPGRQTMEHFASDGIDLHEAVEPALILPENLSAEDLKRLRFATSLGGYNKSEVDQFIAQLIEHNETRVTHHHPASTTEVK</sequence>
<dbReference type="Gene3D" id="6.10.250.660">
    <property type="match status" value="1"/>
</dbReference>
<dbReference type="EMBL" id="CP061539">
    <property type="protein sequence ID" value="QNV38442.1"/>
    <property type="molecule type" value="Genomic_DNA"/>
</dbReference>
<evidence type="ECO:0000313" key="2">
    <source>
        <dbReference type="EMBL" id="QNV38442.1"/>
    </source>
</evidence>
<dbReference type="AlphaFoldDB" id="A0A7H2BFJ6"/>
<name>A0A7H2BFJ6_9MICC</name>
<evidence type="ECO:0000256" key="1">
    <source>
        <dbReference type="SAM" id="Phobius"/>
    </source>
</evidence>
<keyword evidence="1" id="KW-0812">Transmembrane</keyword>
<keyword evidence="1" id="KW-0472">Membrane</keyword>
<evidence type="ECO:0000313" key="3">
    <source>
        <dbReference type="Proteomes" id="UP000516404"/>
    </source>
</evidence>
<dbReference type="GeneID" id="96623389"/>
<organism evidence="2 3">
    <name type="scientific">Rothia terrae</name>
    <dbReference type="NCBI Taxonomy" id="396015"/>
    <lineage>
        <taxon>Bacteria</taxon>
        <taxon>Bacillati</taxon>
        <taxon>Actinomycetota</taxon>
        <taxon>Actinomycetes</taxon>
        <taxon>Micrococcales</taxon>
        <taxon>Micrococcaceae</taxon>
        <taxon>Rothia</taxon>
    </lineage>
</organism>
<proteinExistence type="predicted"/>
<gene>
    <name evidence="2" type="ORF">IDM49_04015</name>
</gene>
<dbReference type="InterPro" id="IPR019933">
    <property type="entry name" value="DivIVA_domain"/>
</dbReference>
<protein>
    <submittedName>
        <fullName evidence="2">DivIVA domain-containing protein</fullName>
    </submittedName>
</protein>
<dbReference type="Proteomes" id="UP000516404">
    <property type="component" value="Chromosome"/>
</dbReference>
<feature type="transmembrane region" description="Helical" evidence="1">
    <location>
        <begin position="6"/>
        <end position="25"/>
    </location>
</feature>
<dbReference type="RefSeq" id="WP_190725106.1">
    <property type="nucleotide sequence ID" value="NZ_CP061539.1"/>
</dbReference>
<reference evidence="2 3" key="1">
    <citation type="submission" date="2020-09" db="EMBL/GenBank/DDBJ databases">
        <title>Investigation of environmental microbes.</title>
        <authorList>
            <person name="Ou Y."/>
            <person name="Kang Q."/>
        </authorList>
    </citation>
    <scope>NUCLEOTIDE SEQUENCE [LARGE SCALE GENOMIC DNA]</scope>
    <source>
        <strain evidence="2 3">KJZ-14</strain>
    </source>
</reference>
<keyword evidence="1" id="KW-1133">Transmembrane helix</keyword>
<dbReference type="NCBIfam" id="TIGR03544">
    <property type="entry name" value="DivI1A_domain"/>
    <property type="match status" value="1"/>
</dbReference>